<evidence type="ECO:0000256" key="1">
    <source>
        <dbReference type="SAM" id="MobiDB-lite"/>
    </source>
</evidence>
<dbReference type="AlphaFoldDB" id="A0A8D8T5H2"/>
<dbReference type="EMBL" id="HBUF01362377">
    <property type="protein sequence ID" value="CAG6721587.1"/>
    <property type="molecule type" value="Transcribed_RNA"/>
</dbReference>
<feature type="region of interest" description="Disordered" evidence="1">
    <location>
        <begin position="22"/>
        <end position="47"/>
    </location>
</feature>
<dbReference type="EMBL" id="HBUF01625942">
    <property type="protein sequence ID" value="CAG6782128.1"/>
    <property type="molecule type" value="Transcribed_RNA"/>
</dbReference>
<sequence>MTRRERFGCICIGIERNRNSKNFTKNLRAKSKARAQEKHDQRRKTLHKRNLKFQQPIVLKEKIERYLLSLPTTPLPSTLFLPTRLLLPPVHYLSMLPVFYQRYRPVV</sequence>
<dbReference type="EMBL" id="HBUF01625943">
    <property type="protein sequence ID" value="CAG6782130.1"/>
    <property type="molecule type" value="Transcribed_RNA"/>
</dbReference>
<protein>
    <submittedName>
        <fullName evidence="2">Uncharacterized protein</fullName>
    </submittedName>
</protein>
<dbReference type="EMBL" id="HBUF01250984">
    <property type="protein sequence ID" value="CAG6680055.1"/>
    <property type="molecule type" value="Transcribed_RNA"/>
</dbReference>
<dbReference type="EMBL" id="HBUF01250985">
    <property type="protein sequence ID" value="CAG6680057.1"/>
    <property type="molecule type" value="Transcribed_RNA"/>
</dbReference>
<evidence type="ECO:0000313" key="2">
    <source>
        <dbReference type="EMBL" id="CAG6680055.1"/>
    </source>
</evidence>
<accession>A0A8D8T5H2</accession>
<name>A0A8D8T5H2_9HEMI</name>
<dbReference type="EMBL" id="HBUF01362378">
    <property type="protein sequence ID" value="CAG6721590.1"/>
    <property type="molecule type" value="Transcribed_RNA"/>
</dbReference>
<organism evidence="2">
    <name type="scientific">Cacopsylla melanoneura</name>
    <dbReference type="NCBI Taxonomy" id="428564"/>
    <lineage>
        <taxon>Eukaryota</taxon>
        <taxon>Metazoa</taxon>
        <taxon>Ecdysozoa</taxon>
        <taxon>Arthropoda</taxon>
        <taxon>Hexapoda</taxon>
        <taxon>Insecta</taxon>
        <taxon>Pterygota</taxon>
        <taxon>Neoptera</taxon>
        <taxon>Paraneoptera</taxon>
        <taxon>Hemiptera</taxon>
        <taxon>Sternorrhyncha</taxon>
        <taxon>Psylloidea</taxon>
        <taxon>Psyllidae</taxon>
        <taxon>Psyllinae</taxon>
        <taxon>Cacopsylla</taxon>
    </lineage>
</organism>
<reference evidence="2" key="1">
    <citation type="submission" date="2021-05" db="EMBL/GenBank/DDBJ databases">
        <authorList>
            <person name="Alioto T."/>
            <person name="Alioto T."/>
            <person name="Gomez Garrido J."/>
        </authorList>
    </citation>
    <scope>NUCLEOTIDE SEQUENCE</scope>
</reference>
<proteinExistence type="predicted"/>
<dbReference type="EMBL" id="HBUF01072137">
    <property type="protein sequence ID" value="CAG6629938.1"/>
    <property type="molecule type" value="Transcribed_RNA"/>
</dbReference>
<dbReference type="EMBL" id="HBUF01072136">
    <property type="protein sequence ID" value="CAG6629936.1"/>
    <property type="molecule type" value="Transcribed_RNA"/>
</dbReference>
<dbReference type="EMBL" id="HBUF01362376">
    <property type="protein sequence ID" value="CAG6721584.1"/>
    <property type="molecule type" value="Transcribed_RNA"/>
</dbReference>